<accession>A0A081PKG6</accession>
<keyword evidence="2" id="KW-1185">Reference proteome</keyword>
<proteinExistence type="predicted"/>
<sequence length="108" mass="12226">MEELTIKEALTSLVDFTIPRSRVLKALIDANLDGSAIYNKKDEMLVDLCMAELLLSLLPYKRITEGGYTVELPSPIDMRIVRSALLKKWGIVEDDPEESSIEDISNKW</sequence>
<gene>
    <name evidence="1" type="ORF">N180_02775</name>
</gene>
<comment type="caution">
    <text evidence="1">The sequence shown here is derived from an EMBL/GenBank/DDBJ whole genome shotgun (WGS) entry which is preliminary data.</text>
</comment>
<dbReference type="InterPro" id="IPR046552">
    <property type="entry name" value="DUF6706"/>
</dbReference>
<dbReference type="Proteomes" id="UP000028007">
    <property type="component" value="Unassembled WGS sequence"/>
</dbReference>
<dbReference type="Pfam" id="PF20449">
    <property type="entry name" value="DUF6706"/>
    <property type="match status" value="1"/>
</dbReference>
<evidence type="ECO:0000313" key="2">
    <source>
        <dbReference type="Proteomes" id="UP000028007"/>
    </source>
</evidence>
<dbReference type="AlphaFoldDB" id="A0A081PKG6"/>
<evidence type="ECO:0000313" key="1">
    <source>
        <dbReference type="EMBL" id="KEQ31189.1"/>
    </source>
</evidence>
<protein>
    <submittedName>
        <fullName evidence="1">Uncharacterized protein</fullName>
    </submittedName>
</protein>
<reference evidence="1 2" key="1">
    <citation type="journal article" date="1992" name="Int. J. Syst. Bacteriol.">
        <title>Sphingobacterium antarcticus sp. nov. a Psychrotrophic Bacterium from the Soils of Schirmacher Oasis, Antarctica.</title>
        <authorList>
            <person name="Shivaji S."/>
            <person name="Ray M.K."/>
            <person name="Rao N.S."/>
            <person name="Saiserr L."/>
            <person name="Jagannadham M.V."/>
            <person name="Kumar G.S."/>
            <person name="Reddy G."/>
            <person name="Bhargava P.M."/>
        </authorList>
    </citation>
    <scope>NUCLEOTIDE SEQUENCE [LARGE SCALE GENOMIC DNA]</scope>
    <source>
        <strain evidence="1 2">4BY</strain>
    </source>
</reference>
<dbReference type="RefSeq" id="WP_037438281.1">
    <property type="nucleotide sequence ID" value="NZ_JNFF01000019.1"/>
</dbReference>
<organism evidence="1 2">
    <name type="scientific">Pedobacter antarcticus 4BY</name>
    <dbReference type="NCBI Taxonomy" id="1358423"/>
    <lineage>
        <taxon>Bacteria</taxon>
        <taxon>Pseudomonadati</taxon>
        <taxon>Bacteroidota</taxon>
        <taxon>Sphingobacteriia</taxon>
        <taxon>Sphingobacteriales</taxon>
        <taxon>Sphingobacteriaceae</taxon>
        <taxon>Pedobacter</taxon>
    </lineage>
</organism>
<dbReference type="EMBL" id="JNFF01000019">
    <property type="protein sequence ID" value="KEQ31189.1"/>
    <property type="molecule type" value="Genomic_DNA"/>
</dbReference>
<name>A0A081PKG6_9SPHI</name>